<evidence type="ECO:0000313" key="2">
    <source>
        <dbReference type="Proteomes" id="UP001224775"/>
    </source>
</evidence>
<dbReference type="PANTHER" id="PTHR21530">
    <property type="entry name" value="PHEROMONE SHUTDOWN PROTEIN"/>
    <property type="match status" value="1"/>
</dbReference>
<dbReference type="InterPro" id="IPR002816">
    <property type="entry name" value="TraB/PrgY/GumN_fam"/>
</dbReference>
<sequence length="298" mass="32725">MMMSPASIGGVLLRRAIKSTKHAHQHRRHLITHISPTTSLLRSDTSDNEVYLLGTAHISQASNEEVVDLIQLVQPKYVFVELDANRAAQLRSSAASKNNMADSFNTLFKGIGKGLPPNIIQQLPPQMNNILPMLQNAPQMMSRMGWLGSQGGEMKAALEEAERIGATCVYGDVDFEVTMRDLRLAMMGMAANPMNLMQMIGNAPSPPKELAELTGIMLSGGNPTQLIEAVKTREQAKQMTKYVSEALPPLYDVMITKRDVHMAKMLRKHCSEGKVVAVVGAGHVEGIEREWEALDHSS</sequence>
<gene>
    <name evidence="1" type="ORF">QTG54_005057</name>
</gene>
<evidence type="ECO:0000313" key="1">
    <source>
        <dbReference type="EMBL" id="KAK1744524.1"/>
    </source>
</evidence>
<organism evidence="1 2">
    <name type="scientific">Skeletonema marinoi</name>
    <dbReference type="NCBI Taxonomy" id="267567"/>
    <lineage>
        <taxon>Eukaryota</taxon>
        <taxon>Sar</taxon>
        <taxon>Stramenopiles</taxon>
        <taxon>Ochrophyta</taxon>
        <taxon>Bacillariophyta</taxon>
        <taxon>Coscinodiscophyceae</taxon>
        <taxon>Thalassiosirophycidae</taxon>
        <taxon>Thalassiosirales</taxon>
        <taxon>Skeletonemataceae</taxon>
        <taxon>Skeletonema</taxon>
        <taxon>Skeletonema marinoi-dohrnii complex</taxon>
    </lineage>
</organism>
<dbReference type="PANTHER" id="PTHR21530:SF7">
    <property type="entry name" value="TRAB DOMAIN-CONTAINING PROTEIN"/>
    <property type="match status" value="1"/>
</dbReference>
<reference evidence="1" key="1">
    <citation type="submission" date="2023-06" db="EMBL/GenBank/DDBJ databases">
        <title>Survivors Of The Sea: Transcriptome response of Skeletonema marinoi to long-term dormancy.</title>
        <authorList>
            <person name="Pinder M.I.M."/>
            <person name="Kourtchenko O."/>
            <person name="Robertson E.K."/>
            <person name="Larsson T."/>
            <person name="Maumus F."/>
            <person name="Osuna-Cruz C.M."/>
            <person name="Vancaester E."/>
            <person name="Stenow R."/>
            <person name="Vandepoele K."/>
            <person name="Ploug H."/>
            <person name="Bruchert V."/>
            <person name="Godhe A."/>
            <person name="Topel M."/>
        </authorList>
    </citation>
    <scope>NUCLEOTIDE SEQUENCE</scope>
    <source>
        <strain evidence="1">R05AC</strain>
    </source>
</reference>
<name>A0AAD9DFQ6_9STRA</name>
<protein>
    <submittedName>
        <fullName evidence="1">TraB domain-containing protein</fullName>
    </submittedName>
</protein>
<keyword evidence="2" id="KW-1185">Reference proteome</keyword>
<dbReference type="InterPro" id="IPR046345">
    <property type="entry name" value="TraB_PrgY-like"/>
</dbReference>
<accession>A0AAD9DFQ6</accession>
<proteinExistence type="predicted"/>
<dbReference type="Proteomes" id="UP001224775">
    <property type="component" value="Unassembled WGS sequence"/>
</dbReference>
<dbReference type="CDD" id="cd14726">
    <property type="entry name" value="TraB_PrgY-like"/>
    <property type="match status" value="1"/>
</dbReference>
<comment type="caution">
    <text evidence="1">The sequence shown here is derived from an EMBL/GenBank/DDBJ whole genome shotgun (WGS) entry which is preliminary data.</text>
</comment>
<dbReference type="AlphaFoldDB" id="A0AAD9DFQ6"/>
<dbReference type="Pfam" id="PF01963">
    <property type="entry name" value="TraB_PrgY_gumN"/>
    <property type="match status" value="1"/>
</dbReference>
<dbReference type="EMBL" id="JATAAI010000007">
    <property type="protein sequence ID" value="KAK1744524.1"/>
    <property type="molecule type" value="Genomic_DNA"/>
</dbReference>